<dbReference type="EMBL" id="SWJQ01000315">
    <property type="protein sequence ID" value="TRZ16408.1"/>
    <property type="molecule type" value="Genomic_DNA"/>
</dbReference>
<gene>
    <name evidence="1" type="ORF">HGM15179_010696</name>
</gene>
<keyword evidence="2" id="KW-1185">Reference proteome</keyword>
<protein>
    <submittedName>
        <fullName evidence="1">Uncharacterized protein</fullName>
    </submittedName>
</protein>
<dbReference type="Proteomes" id="UP000796761">
    <property type="component" value="Unassembled WGS sequence"/>
</dbReference>
<feature type="non-terminal residue" evidence="1">
    <location>
        <position position="58"/>
    </location>
</feature>
<organism evidence="1 2">
    <name type="scientific">Zosterops borbonicus</name>
    <dbReference type="NCBI Taxonomy" id="364589"/>
    <lineage>
        <taxon>Eukaryota</taxon>
        <taxon>Metazoa</taxon>
        <taxon>Chordata</taxon>
        <taxon>Craniata</taxon>
        <taxon>Vertebrata</taxon>
        <taxon>Euteleostomi</taxon>
        <taxon>Archelosauria</taxon>
        <taxon>Archosauria</taxon>
        <taxon>Dinosauria</taxon>
        <taxon>Saurischia</taxon>
        <taxon>Theropoda</taxon>
        <taxon>Coelurosauria</taxon>
        <taxon>Aves</taxon>
        <taxon>Neognathae</taxon>
        <taxon>Neoaves</taxon>
        <taxon>Telluraves</taxon>
        <taxon>Australaves</taxon>
        <taxon>Passeriformes</taxon>
        <taxon>Sylvioidea</taxon>
        <taxon>Zosteropidae</taxon>
        <taxon>Zosterops</taxon>
    </lineage>
</organism>
<accession>A0A8K1GDW1</accession>
<evidence type="ECO:0000313" key="1">
    <source>
        <dbReference type="EMBL" id="TRZ16408.1"/>
    </source>
</evidence>
<comment type="caution">
    <text evidence="1">The sequence shown here is derived from an EMBL/GenBank/DDBJ whole genome shotgun (WGS) entry which is preliminary data.</text>
</comment>
<dbReference type="OrthoDB" id="9221952at2759"/>
<sequence>MKGNGDAGIHLQPMEETWARTDGCLRKDCELWEVSVGAGSWQGPSDLWREKPTLHQFS</sequence>
<reference evidence="1" key="1">
    <citation type="submission" date="2019-04" db="EMBL/GenBank/DDBJ databases">
        <title>Genome assembly of Zosterops borbonicus 15179.</title>
        <authorList>
            <person name="Leroy T."/>
            <person name="Anselmetti Y."/>
            <person name="Tilak M.-K."/>
            <person name="Nabholz B."/>
        </authorList>
    </citation>
    <scope>NUCLEOTIDE SEQUENCE</scope>
    <source>
        <strain evidence="1">HGM_15179</strain>
        <tissue evidence="1">Muscle</tissue>
    </source>
</reference>
<dbReference type="AlphaFoldDB" id="A0A8K1GDW1"/>
<evidence type="ECO:0000313" key="2">
    <source>
        <dbReference type="Proteomes" id="UP000796761"/>
    </source>
</evidence>
<name>A0A8K1GDW1_9PASS</name>
<proteinExistence type="predicted"/>